<keyword evidence="1" id="KW-1133">Transmembrane helix</keyword>
<evidence type="ECO:0000313" key="2">
    <source>
        <dbReference type="EMBL" id="AEU36675.1"/>
    </source>
</evidence>
<dbReference type="eggNOG" id="ENOG5033DEX">
    <property type="taxonomic scope" value="Bacteria"/>
</dbReference>
<proteinExistence type="predicted"/>
<evidence type="ECO:0000313" key="3">
    <source>
        <dbReference type="Proteomes" id="UP000007113"/>
    </source>
</evidence>
<dbReference type="STRING" id="682795.AciX8_2358"/>
<feature type="transmembrane region" description="Helical" evidence="1">
    <location>
        <begin position="51"/>
        <end position="70"/>
    </location>
</feature>
<dbReference type="HOGENOM" id="CLU_111152_1_1_0"/>
<dbReference type="OrthoDB" id="119926at2"/>
<dbReference type="Proteomes" id="UP000007113">
    <property type="component" value="Chromosome"/>
</dbReference>
<keyword evidence="3" id="KW-1185">Reference proteome</keyword>
<organism evidence="2 3">
    <name type="scientific">Granulicella mallensis (strain ATCC BAA-1857 / DSM 23137 / MP5ACTX8)</name>
    <dbReference type="NCBI Taxonomy" id="682795"/>
    <lineage>
        <taxon>Bacteria</taxon>
        <taxon>Pseudomonadati</taxon>
        <taxon>Acidobacteriota</taxon>
        <taxon>Terriglobia</taxon>
        <taxon>Terriglobales</taxon>
        <taxon>Acidobacteriaceae</taxon>
        <taxon>Granulicella</taxon>
    </lineage>
</organism>
<protein>
    <recommendedName>
        <fullName evidence="4">DUF1772 domain-containing protein</fullName>
    </recommendedName>
</protein>
<name>G8NX61_GRAMM</name>
<dbReference type="AlphaFoldDB" id="G8NX61"/>
<feature type="transmembrane region" description="Helical" evidence="1">
    <location>
        <begin position="77"/>
        <end position="99"/>
    </location>
</feature>
<dbReference type="EMBL" id="CP003130">
    <property type="protein sequence ID" value="AEU36675.1"/>
    <property type="molecule type" value="Genomic_DNA"/>
</dbReference>
<dbReference type="Pfam" id="PF08592">
    <property type="entry name" value="Anthrone_oxy"/>
    <property type="match status" value="1"/>
</dbReference>
<evidence type="ECO:0008006" key="4">
    <source>
        <dbReference type="Google" id="ProtNLM"/>
    </source>
</evidence>
<dbReference type="InterPro" id="IPR013901">
    <property type="entry name" value="Anthrone_oxy"/>
</dbReference>
<gene>
    <name evidence="2" type="ordered locus">AciX8_2358</name>
</gene>
<evidence type="ECO:0000256" key="1">
    <source>
        <dbReference type="SAM" id="Phobius"/>
    </source>
</evidence>
<sequence precursor="true">MKTWELISIVLLALMAGMFHGPWAALSRSMSTFTPEVFLAIVDRMNRNMAPVMTVLMPASLLSIVPVLILSYHERPLTFALSATALVLFIVALLVTILVEVPIVEEIATWTVSTLPADWQQLRDRWLRFHLIRVIAGLASLVLLVVGAIF</sequence>
<accession>G8NX61</accession>
<dbReference type="KEGG" id="gma:AciX8_2358"/>
<feature type="transmembrane region" description="Helical" evidence="1">
    <location>
        <begin position="131"/>
        <end position="149"/>
    </location>
</feature>
<keyword evidence="1" id="KW-0812">Transmembrane</keyword>
<keyword evidence="1" id="KW-0472">Membrane</keyword>
<reference evidence="2 3" key="1">
    <citation type="submission" date="2011-11" db="EMBL/GenBank/DDBJ databases">
        <title>Complete sequence of Granulicella mallensis MP5ACTX8.</title>
        <authorList>
            <consortium name="US DOE Joint Genome Institute"/>
            <person name="Lucas S."/>
            <person name="Copeland A."/>
            <person name="Lapidus A."/>
            <person name="Cheng J.-F."/>
            <person name="Goodwin L."/>
            <person name="Pitluck S."/>
            <person name="Peters L."/>
            <person name="Lu M."/>
            <person name="Detter J.C."/>
            <person name="Han C."/>
            <person name="Tapia R."/>
            <person name="Land M."/>
            <person name="Hauser L."/>
            <person name="Kyrpides N."/>
            <person name="Ivanova N."/>
            <person name="Mikhailova N."/>
            <person name="Pagani I."/>
            <person name="Rawat S."/>
            <person name="Mannisto M."/>
            <person name="Haggblom M."/>
            <person name="Woyke T."/>
        </authorList>
    </citation>
    <scope>NUCLEOTIDE SEQUENCE [LARGE SCALE GENOMIC DNA]</scope>
    <source>
        <strain evidence="3">ATCC BAA-1857 / DSM 23137 / MP5ACTX8</strain>
    </source>
</reference>